<gene>
    <name evidence="2" type="ORF">IPA_02360</name>
</gene>
<dbReference type="PANTHER" id="PTHR42663">
    <property type="entry name" value="HYDROLASE C777.06C-RELATED-RELATED"/>
    <property type="match status" value="1"/>
</dbReference>
<dbReference type="InterPro" id="IPR036866">
    <property type="entry name" value="RibonucZ/Hydroxyglut_hydro"/>
</dbReference>
<keyword evidence="3" id="KW-1185">Reference proteome</keyword>
<dbReference type="Proteomes" id="UP001063698">
    <property type="component" value="Chromosome"/>
</dbReference>
<evidence type="ECO:0000313" key="3">
    <source>
        <dbReference type="Proteomes" id="UP001063698"/>
    </source>
</evidence>
<dbReference type="SUPFAM" id="SSF56281">
    <property type="entry name" value="Metallo-hydrolase/oxidoreductase"/>
    <property type="match status" value="1"/>
</dbReference>
<dbReference type="PANTHER" id="PTHR42663:SF6">
    <property type="entry name" value="HYDROLASE C777.06C-RELATED"/>
    <property type="match status" value="1"/>
</dbReference>
<feature type="domain" description="Metallo-beta-lactamase" evidence="1">
    <location>
        <begin position="26"/>
        <end position="213"/>
    </location>
</feature>
<dbReference type="AlphaFoldDB" id="A0A977KAP0"/>
<dbReference type="Pfam" id="PF12706">
    <property type="entry name" value="Lactamase_B_2"/>
    <property type="match status" value="1"/>
</dbReference>
<dbReference type="SMART" id="SM00849">
    <property type="entry name" value="Lactamase_B"/>
    <property type="match status" value="1"/>
</dbReference>
<organism evidence="2 3">
    <name type="scientific">Ignicoccus pacificus DSM 13166</name>
    <dbReference type="NCBI Taxonomy" id="940294"/>
    <lineage>
        <taxon>Archaea</taxon>
        <taxon>Thermoproteota</taxon>
        <taxon>Thermoprotei</taxon>
        <taxon>Desulfurococcales</taxon>
        <taxon>Desulfurococcaceae</taxon>
        <taxon>Ignicoccus</taxon>
    </lineage>
</organism>
<reference evidence="2" key="1">
    <citation type="submission" date="2013-11" db="EMBL/GenBank/DDBJ databases">
        <title>Comparative genomics of Ignicoccus.</title>
        <authorList>
            <person name="Podar M."/>
        </authorList>
    </citation>
    <scope>NUCLEOTIDE SEQUENCE</scope>
    <source>
        <strain evidence="2">DSM 13166</strain>
    </source>
</reference>
<name>A0A977KAP0_9CREN</name>
<accession>A0A977KAP0</accession>
<sequence>MKVLFLGTGPASGWPSYGYPKEKRRRPSTYAIQCGETFLFLDTGSVEAVMDGIKMMAESGIERVSGVLLSHAHNDHWAGLNNLRWGPRTKVFLTEDTLYHPYFKEIADKPFSLDLTPIEFFEEFEVGKVKVTPFPLNHIPGTSGFLVECNGRRIAYALDTKGLPKESMEFLKGKVDLLIIDSALPIGETGLHNTYEEALLIGKEIEAKVAAVHLLPMVREEEVLRKAKEIGVEAAVPDDLSIYEI</sequence>
<protein>
    <recommendedName>
        <fullName evidence="1">Metallo-beta-lactamase domain-containing protein</fullName>
    </recommendedName>
</protein>
<dbReference type="Gene3D" id="3.60.15.10">
    <property type="entry name" value="Ribonuclease Z/Hydroxyacylglutathione hydrolase-like"/>
    <property type="match status" value="1"/>
</dbReference>
<evidence type="ECO:0000313" key="2">
    <source>
        <dbReference type="EMBL" id="UXD22177.1"/>
    </source>
</evidence>
<dbReference type="InterPro" id="IPR001279">
    <property type="entry name" value="Metallo-B-lactamas"/>
</dbReference>
<evidence type="ECO:0000259" key="1">
    <source>
        <dbReference type="SMART" id="SM00849"/>
    </source>
</evidence>
<dbReference type="KEGG" id="ipc:IPA_02360"/>
<dbReference type="EMBL" id="CP006868">
    <property type="protein sequence ID" value="UXD22177.1"/>
    <property type="molecule type" value="Genomic_DNA"/>
</dbReference>
<proteinExistence type="predicted"/>